<comment type="caution">
    <text evidence="1">The sequence shown here is derived from an EMBL/GenBank/DDBJ whole genome shotgun (WGS) entry which is preliminary data.</text>
</comment>
<evidence type="ECO:0000313" key="2">
    <source>
        <dbReference type="Proteomes" id="UP001234297"/>
    </source>
</evidence>
<gene>
    <name evidence="1" type="ORF">MRB53_005810</name>
</gene>
<evidence type="ECO:0000313" key="1">
    <source>
        <dbReference type="EMBL" id="KAJ8644062.1"/>
    </source>
</evidence>
<name>A0ACC2MEE2_PERAE</name>
<dbReference type="EMBL" id="CM056810">
    <property type="protein sequence ID" value="KAJ8644062.1"/>
    <property type="molecule type" value="Genomic_DNA"/>
</dbReference>
<protein>
    <submittedName>
        <fullName evidence="1">Uncharacterized protein</fullName>
    </submittedName>
</protein>
<organism evidence="1 2">
    <name type="scientific">Persea americana</name>
    <name type="common">Avocado</name>
    <dbReference type="NCBI Taxonomy" id="3435"/>
    <lineage>
        <taxon>Eukaryota</taxon>
        <taxon>Viridiplantae</taxon>
        <taxon>Streptophyta</taxon>
        <taxon>Embryophyta</taxon>
        <taxon>Tracheophyta</taxon>
        <taxon>Spermatophyta</taxon>
        <taxon>Magnoliopsida</taxon>
        <taxon>Magnoliidae</taxon>
        <taxon>Laurales</taxon>
        <taxon>Lauraceae</taxon>
        <taxon>Persea</taxon>
    </lineage>
</organism>
<reference evidence="1 2" key="1">
    <citation type="journal article" date="2022" name="Hortic Res">
        <title>A haplotype resolved chromosomal level avocado genome allows analysis of novel avocado genes.</title>
        <authorList>
            <person name="Nath O."/>
            <person name="Fletcher S.J."/>
            <person name="Hayward A."/>
            <person name="Shaw L.M."/>
            <person name="Masouleh A.K."/>
            <person name="Furtado A."/>
            <person name="Henry R.J."/>
            <person name="Mitter N."/>
        </authorList>
    </citation>
    <scope>NUCLEOTIDE SEQUENCE [LARGE SCALE GENOMIC DNA]</scope>
    <source>
        <strain evidence="2">cv. Hass</strain>
    </source>
</reference>
<dbReference type="Proteomes" id="UP001234297">
    <property type="component" value="Chromosome 2"/>
</dbReference>
<sequence>MRRSKSCRDGRVSAPSDEVDLYVRKSNNLPLGDNGERDCSEHGSEFTSKNSDSFKCGALCLFLPGFTGKGKQVKSKIRYNSGDHQPGAENAVISRTVSLEKFECGSWSSSGILTDDEDGSTQLYFDLPLELIKTSANDAFSPLTAASVFESNHHPKSVLKKNPSTKQSHESARHVRFPVSSSTSCSSSPRSCITPRLHKAREEFNAYLEEAQNAYLEEAQRA</sequence>
<accession>A0ACC2MEE2</accession>
<proteinExistence type="predicted"/>
<keyword evidence="2" id="KW-1185">Reference proteome</keyword>